<feature type="region of interest" description="Disordered" evidence="1">
    <location>
        <begin position="1"/>
        <end position="60"/>
    </location>
</feature>
<organism evidence="2 3">
    <name type="scientific">Sorangium cellulosum</name>
    <name type="common">Polyangium cellulosum</name>
    <dbReference type="NCBI Taxonomy" id="56"/>
    <lineage>
        <taxon>Bacteria</taxon>
        <taxon>Pseudomonadati</taxon>
        <taxon>Myxococcota</taxon>
        <taxon>Polyangia</taxon>
        <taxon>Polyangiales</taxon>
        <taxon>Polyangiaceae</taxon>
        <taxon>Sorangium</taxon>
    </lineage>
</organism>
<dbReference type="AlphaFoldDB" id="A0A150STE1"/>
<accession>A0A150STE1</accession>
<sequence>MQKQGALKRQKERARQEKQREKDANRVARRREKGPGDNGSPGEDPDIAGIVPGPQPPVVE</sequence>
<evidence type="ECO:0000313" key="2">
    <source>
        <dbReference type="EMBL" id="KYF95736.1"/>
    </source>
</evidence>
<evidence type="ECO:0000256" key="1">
    <source>
        <dbReference type="SAM" id="MobiDB-lite"/>
    </source>
</evidence>
<protein>
    <submittedName>
        <fullName evidence="2">Uncharacterized protein</fullName>
    </submittedName>
</protein>
<proteinExistence type="predicted"/>
<feature type="compositionally biased region" description="Basic residues" evidence="1">
    <location>
        <begin position="1"/>
        <end position="12"/>
    </location>
</feature>
<dbReference type="EMBL" id="JEMB01000609">
    <property type="protein sequence ID" value="KYF95736.1"/>
    <property type="molecule type" value="Genomic_DNA"/>
</dbReference>
<evidence type="ECO:0000313" key="3">
    <source>
        <dbReference type="Proteomes" id="UP000075635"/>
    </source>
</evidence>
<gene>
    <name evidence="2" type="ORF">BE17_00510</name>
</gene>
<dbReference type="Proteomes" id="UP000075635">
    <property type="component" value="Unassembled WGS sequence"/>
</dbReference>
<feature type="compositionally biased region" description="Basic and acidic residues" evidence="1">
    <location>
        <begin position="13"/>
        <end position="26"/>
    </location>
</feature>
<comment type="caution">
    <text evidence="2">The sequence shown here is derived from an EMBL/GenBank/DDBJ whole genome shotgun (WGS) entry which is preliminary data.</text>
</comment>
<reference evidence="2 3" key="1">
    <citation type="submission" date="2014-02" db="EMBL/GenBank/DDBJ databases">
        <title>The small core and large imbalanced accessory genome model reveals a collaborative survival strategy of Sorangium cellulosum strains in nature.</title>
        <authorList>
            <person name="Han K."/>
            <person name="Peng R."/>
            <person name="Blom J."/>
            <person name="Li Y.-Z."/>
        </authorList>
    </citation>
    <scope>NUCLEOTIDE SEQUENCE [LARGE SCALE GENOMIC DNA]</scope>
    <source>
        <strain evidence="2 3">So0011-07</strain>
    </source>
</reference>
<name>A0A150STE1_SORCE</name>